<proteinExistence type="predicted"/>
<dbReference type="PROSITE" id="PS50109">
    <property type="entry name" value="HIS_KIN"/>
    <property type="match status" value="1"/>
</dbReference>
<feature type="domain" description="PAC" evidence="11">
    <location>
        <begin position="202"/>
        <end position="254"/>
    </location>
</feature>
<dbReference type="CDD" id="cd00082">
    <property type="entry name" value="HisKA"/>
    <property type="match status" value="1"/>
</dbReference>
<dbReference type="EC" id="2.7.13.3" evidence="2"/>
<name>B9M9P6_GEODF</name>
<dbReference type="InterPro" id="IPR036890">
    <property type="entry name" value="HATPase_C_sf"/>
</dbReference>
<dbReference type="eggNOG" id="COG2202">
    <property type="taxonomic scope" value="Bacteria"/>
</dbReference>
<evidence type="ECO:0000256" key="5">
    <source>
        <dbReference type="ARBA" id="ARBA00022777"/>
    </source>
</evidence>
<keyword evidence="5 12" id="KW-0418">Kinase</keyword>
<dbReference type="GO" id="GO:0000156">
    <property type="term" value="F:phosphorelay response regulator activity"/>
    <property type="evidence" value="ECO:0007669"/>
    <property type="project" value="TreeGrafter"/>
</dbReference>
<evidence type="ECO:0000256" key="7">
    <source>
        <dbReference type="SAM" id="Coils"/>
    </source>
</evidence>
<feature type="coiled-coil region" evidence="7">
    <location>
        <begin position="245"/>
        <end position="276"/>
    </location>
</feature>
<dbReference type="PROSITE" id="PS50113">
    <property type="entry name" value="PAC"/>
    <property type="match status" value="1"/>
</dbReference>
<dbReference type="Proteomes" id="UP000007721">
    <property type="component" value="Chromosome"/>
</dbReference>
<accession>B9M9P6</accession>
<dbReference type="AlphaFoldDB" id="B9M9P6"/>
<dbReference type="CDD" id="cd00130">
    <property type="entry name" value="PAS"/>
    <property type="match status" value="1"/>
</dbReference>
<dbReference type="SMART" id="SM00086">
    <property type="entry name" value="PAC"/>
    <property type="match status" value="1"/>
</dbReference>
<feature type="coiled-coil region" evidence="7">
    <location>
        <begin position="89"/>
        <end position="123"/>
    </location>
</feature>
<dbReference type="SMART" id="SM00387">
    <property type="entry name" value="HATPase_c"/>
    <property type="match status" value="1"/>
</dbReference>
<keyword evidence="6 8" id="KW-0472">Membrane</keyword>
<dbReference type="InterPro" id="IPR004358">
    <property type="entry name" value="Sig_transdc_His_kin-like_C"/>
</dbReference>
<gene>
    <name evidence="12" type="ordered locus">Geob_2264</name>
</gene>
<feature type="domain" description="Histidine kinase" evidence="9">
    <location>
        <begin position="283"/>
        <end position="493"/>
    </location>
</feature>
<dbReference type="PROSITE" id="PS50112">
    <property type="entry name" value="PAS"/>
    <property type="match status" value="1"/>
</dbReference>
<evidence type="ECO:0000256" key="1">
    <source>
        <dbReference type="ARBA" id="ARBA00000085"/>
    </source>
</evidence>
<dbReference type="STRING" id="316067.Geob_2264"/>
<dbReference type="KEGG" id="geo:Geob_2264"/>
<dbReference type="Pfam" id="PF02518">
    <property type="entry name" value="HATPase_c"/>
    <property type="match status" value="1"/>
</dbReference>
<feature type="transmembrane region" description="Helical" evidence="8">
    <location>
        <begin position="21"/>
        <end position="38"/>
    </location>
</feature>
<keyword evidence="7" id="KW-0175">Coiled coil</keyword>
<dbReference type="FunFam" id="3.30.565.10:FF:000006">
    <property type="entry name" value="Sensor histidine kinase WalK"/>
    <property type="match status" value="1"/>
</dbReference>
<keyword evidence="8" id="KW-1133">Transmembrane helix</keyword>
<evidence type="ECO:0000259" key="11">
    <source>
        <dbReference type="PROSITE" id="PS50113"/>
    </source>
</evidence>
<keyword evidence="4" id="KW-0808">Transferase</keyword>
<evidence type="ECO:0000256" key="2">
    <source>
        <dbReference type="ARBA" id="ARBA00012438"/>
    </source>
</evidence>
<evidence type="ECO:0000313" key="12">
    <source>
        <dbReference type="EMBL" id="ACM20618.1"/>
    </source>
</evidence>
<dbReference type="Gene3D" id="1.10.287.130">
    <property type="match status" value="1"/>
</dbReference>
<evidence type="ECO:0000259" key="10">
    <source>
        <dbReference type="PROSITE" id="PS50112"/>
    </source>
</evidence>
<feature type="domain" description="PAS" evidence="10">
    <location>
        <begin position="127"/>
        <end position="170"/>
    </location>
</feature>
<protein>
    <recommendedName>
        <fullName evidence="2">histidine kinase</fullName>
        <ecNumber evidence="2">2.7.13.3</ecNumber>
    </recommendedName>
</protein>
<keyword evidence="13" id="KW-1185">Reference proteome</keyword>
<dbReference type="GO" id="GO:0000155">
    <property type="term" value="F:phosphorelay sensor kinase activity"/>
    <property type="evidence" value="ECO:0007669"/>
    <property type="project" value="InterPro"/>
</dbReference>
<dbReference type="InterPro" id="IPR003594">
    <property type="entry name" value="HATPase_dom"/>
</dbReference>
<reference evidence="12 13" key="1">
    <citation type="submission" date="2009-01" db="EMBL/GenBank/DDBJ databases">
        <title>Complete sequence of Geobacter sp. FRC-32.</title>
        <authorList>
            <consortium name="US DOE Joint Genome Institute"/>
            <person name="Lucas S."/>
            <person name="Copeland A."/>
            <person name="Lapidus A."/>
            <person name="Glavina del Rio T."/>
            <person name="Dalin E."/>
            <person name="Tice H."/>
            <person name="Bruce D."/>
            <person name="Goodwin L."/>
            <person name="Pitluck S."/>
            <person name="Saunders E."/>
            <person name="Brettin T."/>
            <person name="Detter J.C."/>
            <person name="Han C."/>
            <person name="Larimer F."/>
            <person name="Land M."/>
            <person name="Hauser L."/>
            <person name="Kyrpides N."/>
            <person name="Ovchinnikova G."/>
            <person name="Kostka J."/>
            <person name="Richardson P."/>
        </authorList>
    </citation>
    <scope>NUCLEOTIDE SEQUENCE [LARGE SCALE GENOMIC DNA]</scope>
    <source>
        <strain evidence="13">DSM 22248 / JCM 15807 / FRC-32</strain>
    </source>
</reference>
<evidence type="ECO:0000256" key="6">
    <source>
        <dbReference type="ARBA" id="ARBA00023136"/>
    </source>
</evidence>
<dbReference type="Pfam" id="PF00512">
    <property type="entry name" value="HisKA"/>
    <property type="match status" value="1"/>
</dbReference>
<feature type="transmembrane region" description="Helical" evidence="8">
    <location>
        <begin position="44"/>
        <end position="67"/>
    </location>
</feature>
<evidence type="ECO:0000256" key="8">
    <source>
        <dbReference type="SAM" id="Phobius"/>
    </source>
</evidence>
<dbReference type="PRINTS" id="PR00344">
    <property type="entry name" value="BCTRLSENSOR"/>
</dbReference>
<evidence type="ECO:0000313" key="13">
    <source>
        <dbReference type="Proteomes" id="UP000007721"/>
    </source>
</evidence>
<dbReference type="SUPFAM" id="SSF55785">
    <property type="entry name" value="PYP-like sensor domain (PAS domain)"/>
    <property type="match status" value="1"/>
</dbReference>
<dbReference type="InterPro" id="IPR005467">
    <property type="entry name" value="His_kinase_dom"/>
</dbReference>
<dbReference type="FunFam" id="1.10.287.130:FF:000070">
    <property type="entry name" value="Histidine kinase sensor protein"/>
    <property type="match status" value="1"/>
</dbReference>
<dbReference type="PANTHER" id="PTHR42878:SF15">
    <property type="entry name" value="BACTERIOPHYTOCHROME"/>
    <property type="match status" value="1"/>
</dbReference>
<dbReference type="InterPro" id="IPR000014">
    <property type="entry name" value="PAS"/>
</dbReference>
<dbReference type="GO" id="GO:0007234">
    <property type="term" value="P:osmosensory signaling via phosphorelay pathway"/>
    <property type="evidence" value="ECO:0007669"/>
    <property type="project" value="TreeGrafter"/>
</dbReference>
<dbReference type="HOGENOM" id="CLU_000445_114_71_7"/>
<evidence type="ECO:0000259" key="9">
    <source>
        <dbReference type="PROSITE" id="PS50109"/>
    </source>
</evidence>
<dbReference type="InterPro" id="IPR036097">
    <property type="entry name" value="HisK_dim/P_sf"/>
</dbReference>
<dbReference type="InterPro" id="IPR003661">
    <property type="entry name" value="HisK_dim/P_dom"/>
</dbReference>
<dbReference type="SUPFAM" id="SSF55874">
    <property type="entry name" value="ATPase domain of HSP90 chaperone/DNA topoisomerase II/histidine kinase"/>
    <property type="match status" value="1"/>
</dbReference>
<dbReference type="NCBIfam" id="TIGR00229">
    <property type="entry name" value="sensory_box"/>
    <property type="match status" value="1"/>
</dbReference>
<dbReference type="GO" id="GO:0016020">
    <property type="term" value="C:membrane"/>
    <property type="evidence" value="ECO:0007669"/>
    <property type="project" value="UniProtKB-SubCell"/>
</dbReference>
<dbReference type="InterPro" id="IPR000700">
    <property type="entry name" value="PAS-assoc_C"/>
</dbReference>
<dbReference type="Pfam" id="PF08447">
    <property type="entry name" value="PAS_3"/>
    <property type="match status" value="1"/>
</dbReference>
<keyword evidence="8" id="KW-0812">Transmembrane</keyword>
<comment type="catalytic activity">
    <reaction evidence="1">
        <text>ATP + protein L-histidine = ADP + protein N-phospho-L-histidine.</text>
        <dbReference type="EC" id="2.7.13.3"/>
    </reaction>
</comment>
<dbReference type="SMART" id="SM00388">
    <property type="entry name" value="HisKA"/>
    <property type="match status" value="1"/>
</dbReference>
<organism evidence="12 13">
    <name type="scientific">Geotalea daltonii (strain DSM 22248 / JCM 15807 / FRC-32)</name>
    <name type="common">Geobacter daltonii</name>
    <dbReference type="NCBI Taxonomy" id="316067"/>
    <lineage>
        <taxon>Bacteria</taxon>
        <taxon>Pseudomonadati</taxon>
        <taxon>Thermodesulfobacteriota</taxon>
        <taxon>Desulfuromonadia</taxon>
        <taxon>Geobacterales</taxon>
        <taxon>Geobacteraceae</taxon>
        <taxon>Geotalea</taxon>
    </lineage>
</organism>
<dbReference type="PANTHER" id="PTHR42878">
    <property type="entry name" value="TWO-COMPONENT HISTIDINE KINASE"/>
    <property type="match status" value="1"/>
</dbReference>
<dbReference type="InterPro" id="IPR001610">
    <property type="entry name" value="PAC"/>
</dbReference>
<dbReference type="EMBL" id="CP001390">
    <property type="protein sequence ID" value="ACM20618.1"/>
    <property type="molecule type" value="Genomic_DNA"/>
</dbReference>
<dbReference type="SUPFAM" id="SSF47384">
    <property type="entry name" value="Homodimeric domain of signal transducing histidine kinase"/>
    <property type="match status" value="1"/>
</dbReference>
<dbReference type="Gene3D" id="3.30.565.10">
    <property type="entry name" value="Histidine kinase-like ATPase, C-terminal domain"/>
    <property type="match status" value="1"/>
</dbReference>
<dbReference type="Gene3D" id="3.30.450.20">
    <property type="entry name" value="PAS domain"/>
    <property type="match status" value="1"/>
</dbReference>
<dbReference type="InterPro" id="IPR035965">
    <property type="entry name" value="PAS-like_dom_sf"/>
</dbReference>
<keyword evidence="3" id="KW-0597">Phosphoprotein</keyword>
<dbReference type="GO" id="GO:0030295">
    <property type="term" value="F:protein kinase activator activity"/>
    <property type="evidence" value="ECO:0007669"/>
    <property type="project" value="TreeGrafter"/>
</dbReference>
<dbReference type="InterPro" id="IPR013655">
    <property type="entry name" value="PAS_fold_3"/>
</dbReference>
<dbReference type="eggNOG" id="COG4251">
    <property type="taxonomic scope" value="Bacteria"/>
</dbReference>
<evidence type="ECO:0000256" key="4">
    <source>
        <dbReference type="ARBA" id="ARBA00022679"/>
    </source>
</evidence>
<dbReference type="InterPro" id="IPR050351">
    <property type="entry name" value="BphY/WalK/GraS-like"/>
</dbReference>
<evidence type="ECO:0000256" key="3">
    <source>
        <dbReference type="ARBA" id="ARBA00022553"/>
    </source>
</evidence>
<sequence length="493" mass="56571">MPNGSKDYNILVDGDGRGAQLLGLVWTVVIAVMAIALLTDIEEMVGLINTFGLVMLWIVGIGGICLGSRKLRQSEERLYSAEQALWKSKQNLELKVMERTAELERANLRLKDEVEERLRAETALRASEMKYRIVAENTYGWEFWLDVQGRFIYSSPACKEITGHGAEEFVTDHELFRRIIFHEDLRCYETHRKEVEEGRKTDSVAFRIVRPDGSMRWIGHVCQPAYDDEGNFIGTRGSNRDISGRKRTEDEIRMLNEELEARVRKRTAQLEASNRELEGFCYAISHDLRAPLTRLEGYSRALLEDCGDTLDNQGRTYAESIERNSKQLKEVIDILLELTMLTRSDLMVEEINLSEMCHEIMNDLQTAYVGRNIELLVAPMVMARGDRNLLMVALRNLLDNACKYTAKHQQATIEFGVMEQKTRKVFFIRDDGAGFDMKFAKKMFKPFERIHRSEEFSGVGIGLATVQRIIQRHGGRIWAEGEIEKGATFFFSL</sequence>